<dbReference type="OMA" id="SRMIWRG"/>
<dbReference type="EMBL" id="JH159160">
    <property type="protein sequence ID" value="EGZ08585.1"/>
    <property type="molecule type" value="Genomic_DNA"/>
</dbReference>
<proteinExistence type="predicted"/>
<name>G5A5I0_PHYSP</name>
<dbReference type="Proteomes" id="UP000002640">
    <property type="component" value="Unassembled WGS sequence"/>
</dbReference>
<reference evidence="2 3" key="1">
    <citation type="journal article" date="2006" name="Science">
        <title>Phytophthora genome sequences uncover evolutionary origins and mechanisms of pathogenesis.</title>
        <authorList>
            <person name="Tyler B.M."/>
            <person name="Tripathy S."/>
            <person name="Zhang X."/>
            <person name="Dehal P."/>
            <person name="Jiang R.H."/>
            <person name="Aerts A."/>
            <person name="Arredondo F.D."/>
            <person name="Baxter L."/>
            <person name="Bensasson D."/>
            <person name="Beynon J.L."/>
            <person name="Chapman J."/>
            <person name="Damasceno C.M."/>
            <person name="Dorrance A.E."/>
            <person name="Dou D."/>
            <person name="Dickerman A.W."/>
            <person name="Dubchak I.L."/>
            <person name="Garbelotto M."/>
            <person name="Gijzen M."/>
            <person name="Gordon S.G."/>
            <person name="Govers F."/>
            <person name="Grunwald N.J."/>
            <person name="Huang W."/>
            <person name="Ivors K.L."/>
            <person name="Jones R.W."/>
            <person name="Kamoun S."/>
            <person name="Krampis K."/>
            <person name="Lamour K.H."/>
            <person name="Lee M.K."/>
            <person name="McDonald W.H."/>
            <person name="Medina M."/>
            <person name="Meijer H.J."/>
            <person name="Nordberg E.K."/>
            <person name="Maclean D.J."/>
            <person name="Ospina-Giraldo M.D."/>
            <person name="Morris P.F."/>
            <person name="Phuntumart V."/>
            <person name="Putnam N.H."/>
            <person name="Rash S."/>
            <person name="Rose J.K."/>
            <person name="Sakihama Y."/>
            <person name="Salamov A.A."/>
            <person name="Savidor A."/>
            <person name="Scheuring C.F."/>
            <person name="Smith B.M."/>
            <person name="Sobral B.W."/>
            <person name="Terry A."/>
            <person name="Torto-Alalibo T.A."/>
            <person name="Win J."/>
            <person name="Xu Z."/>
            <person name="Zhang H."/>
            <person name="Grigoriev I.V."/>
            <person name="Rokhsar D.S."/>
            <person name="Boore J.L."/>
        </authorList>
    </citation>
    <scope>NUCLEOTIDE SEQUENCE [LARGE SCALE GENOMIC DNA]</scope>
    <source>
        <strain evidence="2 3">P6497</strain>
    </source>
</reference>
<evidence type="ECO:0000256" key="1">
    <source>
        <dbReference type="SAM" id="Coils"/>
    </source>
</evidence>
<keyword evidence="1" id="KW-0175">Coiled coil</keyword>
<feature type="coiled-coil region" evidence="1">
    <location>
        <begin position="1"/>
        <end position="28"/>
    </location>
</feature>
<sequence length="304" mass="34331">MQQLKEHVTQLQMQLERLKRAKASWQQAEQLNAQLKTLLRKVVKRSKTMQDAFQNLQSLGCEINVAVGAPSTILMGTSLRSNDATPQLGELREYLDQMYAIAHDIKRDPVTGRRYVQLSSLTPLASDLDTASRMIWRGMHLKGDKCCKYYVHRLHVNANAIAKSFFLTLGDALTPCTLHGAAFARKFEERDRILYIWTTAMVPSQQESGNTGSTNKPWKLRVREKGWTMLSRSPSNPEHESVFRTCYEVSSELGDFGLDDGPTSLTQVDYDRIGSGFVNLLSSDLRKFHERVQDKLMAESAGGC</sequence>
<dbReference type="SMR" id="G5A5I0"/>
<dbReference type="InParanoid" id="G5A5I0"/>
<evidence type="ECO:0000313" key="3">
    <source>
        <dbReference type="Proteomes" id="UP000002640"/>
    </source>
</evidence>
<keyword evidence="3" id="KW-1185">Reference proteome</keyword>
<dbReference type="RefSeq" id="XP_009535218.1">
    <property type="nucleotide sequence ID" value="XM_009536923.1"/>
</dbReference>
<protein>
    <submittedName>
        <fullName evidence="2">Uncharacterized protein</fullName>
    </submittedName>
</protein>
<accession>G5A5I0</accession>
<organism evidence="2 3">
    <name type="scientific">Phytophthora sojae (strain P6497)</name>
    <name type="common">Soybean stem and root rot agent</name>
    <name type="synonym">Phytophthora megasperma f. sp. glycines</name>
    <dbReference type="NCBI Taxonomy" id="1094619"/>
    <lineage>
        <taxon>Eukaryota</taxon>
        <taxon>Sar</taxon>
        <taxon>Stramenopiles</taxon>
        <taxon>Oomycota</taxon>
        <taxon>Peronosporomycetes</taxon>
        <taxon>Peronosporales</taxon>
        <taxon>Peronosporaceae</taxon>
        <taxon>Phytophthora</taxon>
    </lineage>
</organism>
<evidence type="ECO:0000313" key="2">
    <source>
        <dbReference type="EMBL" id="EGZ08585.1"/>
    </source>
</evidence>
<dbReference type="GeneID" id="20660854"/>
<dbReference type="AlphaFoldDB" id="G5A5I0"/>
<gene>
    <name evidence="2" type="ORF">PHYSODRAFT_525251</name>
</gene>
<dbReference type="KEGG" id="psoj:PHYSODRAFT_525251"/>